<evidence type="ECO:0000256" key="1">
    <source>
        <dbReference type="SAM" id="MobiDB-lite"/>
    </source>
</evidence>
<sequence>MPGNASNTRTRSAAPRGKRSLGDRAGPGPCPGRAGASPPSSCTDRLPAATSTRGAISSGISASGLTDLPIEPLCYTEEEFAELVRSANPFIARHWLKASGCRRGTRRSGSPRIIP</sequence>
<reference evidence="2 3" key="1">
    <citation type="submission" date="2016-01" db="EMBL/GenBank/DDBJ databases">
        <authorList>
            <person name="Manzoor S."/>
        </authorList>
    </citation>
    <scope>NUCLEOTIDE SEQUENCE [LARGE SCALE GENOMIC DNA]</scope>
    <source>
        <strain evidence="2">Methanoculleus sp MAB1</strain>
    </source>
</reference>
<dbReference type="EMBL" id="LT158599">
    <property type="protein sequence ID" value="CVK34002.1"/>
    <property type="molecule type" value="Genomic_DNA"/>
</dbReference>
<feature type="compositionally biased region" description="Low complexity" evidence="1">
    <location>
        <begin position="24"/>
        <end position="42"/>
    </location>
</feature>
<organism evidence="2 3">
    <name type="scientific">Methanoculleus bourgensis</name>
    <dbReference type="NCBI Taxonomy" id="83986"/>
    <lineage>
        <taxon>Archaea</taxon>
        <taxon>Methanobacteriati</taxon>
        <taxon>Methanobacteriota</taxon>
        <taxon>Stenosarchaea group</taxon>
        <taxon>Methanomicrobia</taxon>
        <taxon>Methanomicrobiales</taxon>
        <taxon>Methanomicrobiaceae</taxon>
        <taxon>Methanoculleus</taxon>
    </lineage>
</organism>
<evidence type="ECO:0000313" key="3">
    <source>
        <dbReference type="Proteomes" id="UP000069850"/>
    </source>
</evidence>
<feature type="compositionally biased region" description="Low complexity" evidence="1">
    <location>
        <begin position="54"/>
        <end position="64"/>
    </location>
</feature>
<name>A0A0X3BPB1_9EURY</name>
<dbReference type="KEGG" id="mema:MMAB1_2789"/>
<feature type="region of interest" description="Disordered" evidence="1">
    <location>
        <begin position="1"/>
        <end position="66"/>
    </location>
</feature>
<proteinExistence type="predicted"/>
<feature type="compositionally biased region" description="Polar residues" evidence="1">
    <location>
        <begin position="1"/>
        <end position="11"/>
    </location>
</feature>
<dbReference type="Proteomes" id="UP000069850">
    <property type="component" value="Chromosome 1"/>
</dbReference>
<protein>
    <submittedName>
        <fullName evidence="2">Uncharacterized protein</fullName>
    </submittedName>
</protein>
<dbReference type="AlphaFoldDB" id="A0A0X3BPB1"/>
<gene>
    <name evidence="2" type="ORF">MMAB1_2789</name>
</gene>
<evidence type="ECO:0000313" key="2">
    <source>
        <dbReference type="EMBL" id="CVK34002.1"/>
    </source>
</evidence>
<accession>A0A0X3BPB1</accession>